<name>A0A4Y2EQ29_ARAVE</name>
<sequence>MGKYEKFETAKGSFCQFQVRDVPVLLSTGPGTTFRASSGTHFYSASRYSLTLDVRTTFTVPVLFLERPGKAYLLLNDWANGMLEIVPLSLQSNGDPQDCGWPDCRAYTKA</sequence>
<keyword evidence="2" id="KW-1185">Reference proteome</keyword>
<evidence type="ECO:0000313" key="2">
    <source>
        <dbReference type="Proteomes" id="UP000499080"/>
    </source>
</evidence>
<proteinExistence type="predicted"/>
<gene>
    <name evidence="1" type="ORF">AVEN_26173_1</name>
</gene>
<comment type="caution">
    <text evidence="1">The sequence shown here is derived from an EMBL/GenBank/DDBJ whole genome shotgun (WGS) entry which is preliminary data.</text>
</comment>
<dbReference type="AlphaFoldDB" id="A0A4Y2EQ29"/>
<accession>A0A4Y2EQ29</accession>
<reference evidence="1 2" key="1">
    <citation type="journal article" date="2019" name="Sci. Rep.">
        <title>Orb-weaving spider Araneus ventricosus genome elucidates the spidroin gene catalogue.</title>
        <authorList>
            <person name="Kono N."/>
            <person name="Nakamura H."/>
            <person name="Ohtoshi R."/>
            <person name="Moran D.A.P."/>
            <person name="Shinohara A."/>
            <person name="Yoshida Y."/>
            <person name="Fujiwara M."/>
            <person name="Mori M."/>
            <person name="Tomita M."/>
            <person name="Arakawa K."/>
        </authorList>
    </citation>
    <scope>NUCLEOTIDE SEQUENCE [LARGE SCALE GENOMIC DNA]</scope>
</reference>
<organism evidence="1 2">
    <name type="scientific">Araneus ventricosus</name>
    <name type="common">Orbweaver spider</name>
    <name type="synonym">Epeira ventricosa</name>
    <dbReference type="NCBI Taxonomy" id="182803"/>
    <lineage>
        <taxon>Eukaryota</taxon>
        <taxon>Metazoa</taxon>
        <taxon>Ecdysozoa</taxon>
        <taxon>Arthropoda</taxon>
        <taxon>Chelicerata</taxon>
        <taxon>Arachnida</taxon>
        <taxon>Araneae</taxon>
        <taxon>Araneomorphae</taxon>
        <taxon>Entelegynae</taxon>
        <taxon>Araneoidea</taxon>
        <taxon>Araneidae</taxon>
        <taxon>Araneus</taxon>
    </lineage>
</organism>
<dbReference type="Proteomes" id="UP000499080">
    <property type="component" value="Unassembled WGS sequence"/>
</dbReference>
<evidence type="ECO:0000313" key="1">
    <source>
        <dbReference type="EMBL" id="GBM30268.1"/>
    </source>
</evidence>
<dbReference type="EMBL" id="BGPR01000655">
    <property type="protein sequence ID" value="GBM30268.1"/>
    <property type="molecule type" value="Genomic_DNA"/>
</dbReference>
<protein>
    <submittedName>
        <fullName evidence="1">Uncharacterized protein</fullName>
    </submittedName>
</protein>